<evidence type="ECO:0000256" key="2">
    <source>
        <dbReference type="SAM" id="Phobius"/>
    </source>
</evidence>
<evidence type="ECO:0000313" key="4">
    <source>
        <dbReference type="Proteomes" id="UP001058271"/>
    </source>
</evidence>
<accession>A0ABY5ZBZ9</accession>
<protein>
    <submittedName>
        <fullName evidence="3">DUF1622 domain-containing protein</fullName>
    </submittedName>
</protein>
<keyword evidence="4" id="KW-1185">Reference proteome</keyword>
<reference evidence="3" key="1">
    <citation type="submission" date="2021-04" db="EMBL/GenBank/DDBJ databases">
        <title>Biosynthetic gene clusters of Dactylosporangioum roseum.</title>
        <authorList>
            <person name="Hartkoorn R.C."/>
            <person name="Beaudoing E."/>
            <person name="Hot D."/>
            <person name="Moureu S."/>
        </authorList>
    </citation>
    <scope>NUCLEOTIDE SEQUENCE</scope>
    <source>
        <strain evidence="3">NRRL B-16295</strain>
    </source>
</reference>
<dbReference type="InterPro" id="IPR012427">
    <property type="entry name" value="DUF1622"/>
</dbReference>
<feature type="region of interest" description="Disordered" evidence="1">
    <location>
        <begin position="115"/>
        <end position="142"/>
    </location>
</feature>
<dbReference type="PANTHER" id="PTHR38468">
    <property type="entry name" value="SLL0939 PROTEIN"/>
    <property type="match status" value="1"/>
</dbReference>
<gene>
    <name evidence="3" type="ORF">Drose_12575</name>
</gene>
<dbReference type="Proteomes" id="UP001058271">
    <property type="component" value="Chromosome"/>
</dbReference>
<feature type="transmembrane region" description="Helical" evidence="2">
    <location>
        <begin position="20"/>
        <end position="42"/>
    </location>
</feature>
<evidence type="ECO:0000313" key="3">
    <source>
        <dbReference type="EMBL" id="UWZ38977.1"/>
    </source>
</evidence>
<sequence length="142" mass="15182">MDKVLGEAWLASAVDLLVRVVEVAGAIIIFTGALVAFVKFVVAAVRTRRTESFVPVRLGLGRFLALGLEFQLASDILRTAIAPTLREIGELAAIAAIRTALNYFLSREIKEERAELASRDNTAPPEEPGAPSDTVAPGGPLR</sequence>
<keyword evidence="2" id="KW-1133">Transmembrane helix</keyword>
<keyword evidence="2" id="KW-0812">Transmembrane</keyword>
<dbReference type="PANTHER" id="PTHR38468:SF1">
    <property type="entry name" value="SLL0939 PROTEIN"/>
    <property type="match status" value="1"/>
</dbReference>
<dbReference type="RefSeq" id="WP_260728374.1">
    <property type="nucleotide sequence ID" value="NZ_BAAABS010000041.1"/>
</dbReference>
<name>A0ABY5ZBZ9_9ACTN</name>
<keyword evidence="2" id="KW-0472">Membrane</keyword>
<organism evidence="3 4">
    <name type="scientific">Dactylosporangium roseum</name>
    <dbReference type="NCBI Taxonomy" id="47989"/>
    <lineage>
        <taxon>Bacteria</taxon>
        <taxon>Bacillati</taxon>
        <taxon>Actinomycetota</taxon>
        <taxon>Actinomycetes</taxon>
        <taxon>Micromonosporales</taxon>
        <taxon>Micromonosporaceae</taxon>
        <taxon>Dactylosporangium</taxon>
    </lineage>
</organism>
<dbReference type="EMBL" id="CP073721">
    <property type="protein sequence ID" value="UWZ38977.1"/>
    <property type="molecule type" value="Genomic_DNA"/>
</dbReference>
<dbReference type="Pfam" id="PF07784">
    <property type="entry name" value="DUF1622"/>
    <property type="match status" value="1"/>
</dbReference>
<evidence type="ECO:0000256" key="1">
    <source>
        <dbReference type="SAM" id="MobiDB-lite"/>
    </source>
</evidence>
<proteinExistence type="predicted"/>